<dbReference type="HOGENOM" id="CLU_039495_0_0_0"/>
<evidence type="ECO:0000313" key="1">
    <source>
        <dbReference type="EMBL" id="ACZ41540.1"/>
    </source>
</evidence>
<accession>D1CF34</accession>
<proteinExistence type="predicted"/>
<dbReference type="InterPro" id="IPR021345">
    <property type="entry name" value="DUF2961"/>
</dbReference>
<organism evidence="1 2">
    <name type="scientific">Thermobaculum terrenum (strain ATCC BAA-798 / CCMEE 7001 / YNP1)</name>
    <dbReference type="NCBI Taxonomy" id="525904"/>
    <lineage>
        <taxon>Bacteria</taxon>
        <taxon>Bacillati</taxon>
        <taxon>Chloroflexota</taxon>
        <taxon>Chloroflexia</taxon>
        <taxon>Candidatus Thermobaculales</taxon>
        <taxon>Candidatus Thermobaculaceae</taxon>
        <taxon>Thermobaculum</taxon>
    </lineage>
</organism>
<dbReference type="Pfam" id="PF11175">
    <property type="entry name" value="DUF2961"/>
    <property type="match status" value="1"/>
</dbReference>
<dbReference type="RefSeq" id="WP_012874575.1">
    <property type="nucleotide sequence ID" value="NC_013525.1"/>
</dbReference>
<dbReference type="AlphaFoldDB" id="D1CF34"/>
<evidence type="ECO:0000313" key="2">
    <source>
        <dbReference type="Proteomes" id="UP000000323"/>
    </source>
</evidence>
<dbReference type="EMBL" id="CP001825">
    <property type="protein sequence ID" value="ACZ41540.1"/>
    <property type="molecule type" value="Genomic_DNA"/>
</dbReference>
<dbReference type="Gene3D" id="2.60.120.1390">
    <property type="match status" value="1"/>
</dbReference>
<gene>
    <name evidence="1" type="ordered locus">Tter_0622</name>
</gene>
<dbReference type="Proteomes" id="UP000000323">
    <property type="component" value="Chromosome 1"/>
</dbReference>
<dbReference type="STRING" id="525904.Tter_0622"/>
<dbReference type="eggNOG" id="COG4733">
    <property type="taxonomic scope" value="Bacteria"/>
</dbReference>
<sequence length="371" mass="42310">MHSPLANIAQIRPARSKRISSYDRTGGNADRIQIAAGERVDLASIEGAGAIKHIWFTIASRDPMYRRNIVLRMYWDGEDNPSVESPVGDFFGQGWGLEYNFVSLPLAASPRSGRGLNCYFPMPFGNGARIEVENQSPTPVDAFYFYIDYEEWPEVDDSLGRFHAWWNREITDPDPSGENEWSCLAPELKHPSDEGNYLILDAEGRGHYVGVNYFVDCPSPMWYGEGDDMFLIDGEPWPGTLHGTGTEDYFCTSWSPAEEYQHPYFGYAHVDHSFGWLGRAHAYRFHIEDPIHFQESIRASIEHGHANNLTLDICTVAYWYQTEPHKPFPQLPPSEARHPMPAISVTDVHRWRHAWRQSMGGGKLWGNERPS</sequence>
<name>D1CF34_THET1</name>
<reference evidence="2" key="1">
    <citation type="journal article" date="2010" name="Stand. Genomic Sci.">
        <title>Complete genome sequence of 'Thermobaculum terrenum' type strain (YNP1).</title>
        <authorList>
            <person name="Kiss H."/>
            <person name="Cleland D."/>
            <person name="Lapidus A."/>
            <person name="Lucas S."/>
            <person name="Glavina Del Rio T."/>
            <person name="Nolan M."/>
            <person name="Tice H."/>
            <person name="Han C."/>
            <person name="Goodwin L."/>
            <person name="Pitluck S."/>
            <person name="Liolios K."/>
            <person name="Ivanova N."/>
            <person name="Mavromatis K."/>
            <person name="Ovchinnikova G."/>
            <person name="Pati A."/>
            <person name="Chen A."/>
            <person name="Palaniappan K."/>
            <person name="Land M."/>
            <person name="Hauser L."/>
            <person name="Chang Y."/>
            <person name="Jeffries C."/>
            <person name="Lu M."/>
            <person name="Brettin T."/>
            <person name="Detter J."/>
            <person name="Goker M."/>
            <person name="Tindall B."/>
            <person name="Beck B."/>
            <person name="McDermott T."/>
            <person name="Woyke T."/>
            <person name="Bristow J."/>
            <person name="Eisen J."/>
            <person name="Markowitz V."/>
            <person name="Hugenholtz P."/>
            <person name="Kyrpides N."/>
            <person name="Klenk H."/>
            <person name="Cheng J."/>
        </authorList>
    </citation>
    <scope>NUCLEOTIDE SEQUENCE [LARGE SCALE GENOMIC DNA]</scope>
    <source>
        <strain evidence="2">ATCC BAA-798 / YNP1</strain>
    </source>
</reference>
<keyword evidence="2" id="KW-1185">Reference proteome</keyword>
<dbReference type="KEGG" id="ttr:Tter_0622"/>
<dbReference type="OrthoDB" id="2518538at2"/>
<protein>
    <recommendedName>
        <fullName evidence="3">DUF2961 domain-containing protein</fullName>
    </recommendedName>
</protein>
<evidence type="ECO:0008006" key="3">
    <source>
        <dbReference type="Google" id="ProtNLM"/>
    </source>
</evidence>